<feature type="region of interest" description="Disordered" evidence="1">
    <location>
        <begin position="178"/>
        <end position="239"/>
    </location>
</feature>
<organism evidence="2 3">
    <name type="scientific">Dorcoceras hygrometricum</name>
    <dbReference type="NCBI Taxonomy" id="472368"/>
    <lineage>
        <taxon>Eukaryota</taxon>
        <taxon>Viridiplantae</taxon>
        <taxon>Streptophyta</taxon>
        <taxon>Embryophyta</taxon>
        <taxon>Tracheophyta</taxon>
        <taxon>Spermatophyta</taxon>
        <taxon>Magnoliopsida</taxon>
        <taxon>eudicotyledons</taxon>
        <taxon>Gunneridae</taxon>
        <taxon>Pentapetalae</taxon>
        <taxon>asterids</taxon>
        <taxon>lamiids</taxon>
        <taxon>Lamiales</taxon>
        <taxon>Gesneriaceae</taxon>
        <taxon>Didymocarpoideae</taxon>
        <taxon>Trichosporeae</taxon>
        <taxon>Loxocarpinae</taxon>
        <taxon>Dorcoceras</taxon>
    </lineage>
</organism>
<feature type="compositionally biased region" description="Polar residues" evidence="1">
    <location>
        <begin position="178"/>
        <end position="205"/>
    </location>
</feature>
<proteinExistence type="predicted"/>
<dbReference type="EMBL" id="KQ995299">
    <property type="protein sequence ID" value="KZV47366.1"/>
    <property type="molecule type" value="Genomic_DNA"/>
</dbReference>
<evidence type="ECO:0000313" key="3">
    <source>
        <dbReference type="Proteomes" id="UP000250235"/>
    </source>
</evidence>
<gene>
    <name evidence="2" type="ORF">F511_13761</name>
</gene>
<keyword evidence="3" id="KW-1185">Reference proteome</keyword>
<dbReference type="Proteomes" id="UP000250235">
    <property type="component" value="Unassembled WGS sequence"/>
</dbReference>
<evidence type="ECO:0000313" key="2">
    <source>
        <dbReference type="EMBL" id="KZV47366.1"/>
    </source>
</evidence>
<accession>A0A2Z7CRB3</accession>
<protein>
    <submittedName>
        <fullName evidence="2">Putative disease resistance protein</fullName>
    </submittedName>
</protein>
<name>A0A2Z7CRB3_9LAMI</name>
<reference evidence="2 3" key="1">
    <citation type="journal article" date="2015" name="Proc. Natl. Acad. Sci. U.S.A.">
        <title>The resurrection genome of Boea hygrometrica: A blueprint for survival of dehydration.</title>
        <authorList>
            <person name="Xiao L."/>
            <person name="Yang G."/>
            <person name="Zhang L."/>
            <person name="Yang X."/>
            <person name="Zhao S."/>
            <person name="Ji Z."/>
            <person name="Zhou Q."/>
            <person name="Hu M."/>
            <person name="Wang Y."/>
            <person name="Chen M."/>
            <person name="Xu Y."/>
            <person name="Jin H."/>
            <person name="Xiao X."/>
            <person name="Hu G."/>
            <person name="Bao F."/>
            <person name="Hu Y."/>
            <person name="Wan P."/>
            <person name="Li L."/>
            <person name="Deng X."/>
            <person name="Kuang T."/>
            <person name="Xiang C."/>
            <person name="Zhu J.K."/>
            <person name="Oliver M.J."/>
            <person name="He Y."/>
        </authorList>
    </citation>
    <scope>NUCLEOTIDE SEQUENCE [LARGE SCALE GENOMIC DNA]</scope>
    <source>
        <strain evidence="3">cv. XS01</strain>
    </source>
</reference>
<dbReference type="AlphaFoldDB" id="A0A2Z7CRB3"/>
<sequence>MSFVKANVIYDCCESMTYNDQNSPKLNHQGKAGISFQRPENFKPSWLSTNWTKTKRKLFLSHLFLTSQGVIQRSLEKSDDDVPQRYSAETQQTLDTPHNIAQQDLTGNPVVIDLTNDDSIQEQIFPSVPAAGGEATNDQPDVAQSDVVQPDFSRSDVVQAGSTIHKSMSDAQDTSVYQLAPGSTSGEQGASTSYQSVSIPTSGQPVASDHQLVSRPTVSRADPSSHLEQQSQQLESDAQANNEEYQLASADPVVIQPVTQGELGANPIGLDLRWNKNHLPEQVIDAFFKVYQQTVGSSTVYIFQQMATVNINQQVLFDSKTMSLE</sequence>
<feature type="compositionally biased region" description="Low complexity" evidence="1">
    <location>
        <begin position="224"/>
        <end position="236"/>
    </location>
</feature>
<evidence type="ECO:0000256" key="1">
    <source>
        <dbReference type="SAM" id="MobiDB-lite"/>
    </source>
</evidence>